<dbReference type="EC" id="3.6.4.1" evidence="1"/>
<proteinExistence type="predicted"/>
<dbReference type="InterPro" id="IPR036961">
    <property type="entry name" value="Kinesin_motor_dom_sf"/>
</dbReference>
<comment type="caution">
    <text evidence="1">The sequence shown here is derived from an EMBL/GenBank/DDBJ whole genome shotgun (WGS) entry which is preliminary data.</text>
</comment>
<sequence length="140" mass="16351">MDSNFVVAVLIHELLPTNQDILYRVSYLNEPSVLHNLQYRYLQDIIYSKGGFVLLESILSKMSWYGIVRGLCSHLFSLPGDKFIWCWLSIVLVEWHKLKTILEAYGLVDVFHLYILDLYDSLESWEFMTMAGKDATSCYK</sequence>
<dbReference type="AlphaFoldDB" id="A0A2G9HD57"/>
<gene>
    <name evidence="1" type="ORF">CDL12_11912</name>
</gene>
<keyword evidence="2" id="KW-1185">Reference proteome</keyword>
<dbReference type="OrthoDB" id="6108017at2759"/>
<dbReference type="GO" id="GO:0016787">
    <property type="term" value="F:hydrolase activity"/>
    <property type="evidence" value="ECO:0007669"/>
    <property type="project" value="UniProtKB-KW"/>
</dbReference>
<organism evidence="1 2">
    <name type="scientific">Handroanthus impetiginosus</name>
    <dbReference type="NCBI Taxonomy" id="429701"/>
    <lineage>
        <taxon>Eukaryota</taxon>
        <taxon>Viridiplantae</taxon>
        <taxon>Streptophyta</taxon>
        <taxon>Embryophyta</taxon>
        <taxon>Tracheophyta</taxon>
        <taxon>Spermatophyta</taxon>
        <taxon>Magnoliopsida</taxon>
        <taxon>eudicotyledons</taxon>
        <taxon>Gunneridae</taxon>
        <taxon>Pentapetalae</taxon>
        <taxon>asterids</taxon>
        <taxon>lamiids</taxon>
        <taxon>Lamiales</taxon>
        <taxon>Bignoniaceae</taxon>
        <taxon>Crescentiina</taxon>
        <taxon>Tabebuia alliance</taxon>
        <taxon>Handroanthus</taxon>
    </lineage>
</organism>
<dbReference type="InterPro" id="IPR027417">
    <property type="entry name" value="P-loop_NTPase"/>
</dbReference>
<dbReference type="Proteomes" id="UP000231279">
    <property type="component" value="Unassembled WGS sequence"/>
</dbReference>
<name>A0A2G9HD57_9LAMI</name>
<protein>
    <submittedName>
        <fullName evidence="1">Myosin ATPase</fullName>
        <ecNumber evidence="1">3.6.4.1</ecNumber>
    </submittedName>
</protein>
<dbReference type="EMBL" id="NKXS01002068">
    <property type="protein sequence ID" value="PIN15451.1"/>
    <property type="molecule type" value="Genomic_DNA"/>
</dbReference>
<reference evidence="2" key="1">
    <citation type="journal article" date="2018" name="Gigascience">
        <title>Genome assembly of the Pink Ipe (Handroanthus impetiginosus, Bignoniaceae), a highly valued, ecologically keystone Neotropical timber forest tree.</title>
        <authorList>
            <person name="Silva-Junior O.B."/>
            <person name="Grattapaglia D."/>
            <person name="Novaes E."/>
            <person name="Collevatti R.G."/>
        </authorList>
    </citation>
    <scope>NUCLEOTIDE SEQUENCE [LARGE SCALE GENOMIC DNA]</scope>
    <source>
        <strain evidence="2">cv. UFG-1</strain>
    </source>
</reference>
<keyword evidence="1" id="KW-0378">Hydrolase</keyword>
<accession>A0A2G9HD57</accession>
<evidence type="ECO:0000313" key="2">
    <source>
        <dbReference type="Proteomes" id="UP000231279"/>
    </source>
</evidence>
<dbReference type="STRING" id="429701.A0A2G9HD57"/>
<dbReference type="Gene3D" id="3.40.850.10">
    <property type="entry name" value="Kinesin motor domain"/>
    <property type="match status" value="1"/>
</dbReference>
<evidence type="ECO:0000313" key="1">
    <source>
        <dbReference type="EMBL" id="PIN15451.1"/>
    </source>
</evidence>
<dbReference type="SUPFAM" id="SSF52540">
    <property type="entry name" value="P-loop containing nucleoside triphosphate hydrolases"/>
    <property type="match status" value="1"/>
</dbReference>